<reference evidence="1" key="1">
    <citation type="submission" date="2020-07" db="EMBL/GenBank/DDBJ databases">
        <title>Clarias magur genome sequencing, assembly and annotation.</title>
        <authorList>
            <person name="Kushwaha B."/>
            <person name="Kumar R."/>
            <person name="Das P."/>
            <person name="Joshi C.G."/>
            <person name="Kumar D."/>
            <person name="Nagpure N.S."/>
            <person name="Pandey M."/>
            <person name="Agarwal S."/>
            <person name="Srivastava S."/>
            <person name="Singh M."/>
            <person name="Sahoo L."/>
            <person name="Jayasankar P."/>
            <person name="Meher P.K."/>
            <person name="Koringa P.G."/>
            <person name="Iquebal M.A."/>
            <person name="Das S.P."/>
            <person name="Bit A."/>
            <person name="Patnaik S."/>
            <person name="Patel N."/>
            <person name="Shah T.M."/>
            <person name="Hinsu A."/>
            <person name="Jena J.K."/>
        </authorList>
    </citation>
    <scope>NUCLEOTIDE SEQUENCE</scope>
    <source>
        <strain evidence="1">CIFAMagur01</strain>
        <tissue evidence="1">Testis</tissue>
    </source>
</reference>
<organism evidence="1 2">
    <name type="scientific">Clarias magur</name>
    <name type="common">Asian catfish</name>
    <name type="synonym">Macropteronotus magur</name>
    <dbReference type="NCBI Taxonomy" id="1594786"/>
    <lineage>
        <taxon>Eukaryota</taxon>
        <taxon>Metazoa</taxon>
        <taxon>Chordata</taxon>
        <taxon>Craniata</taxon>
        <taxon>Vertebrata</taxon>
        <taxon>Euteleostomi</taxon>
        <taxon>Actinopterygii</taxon>
        <taxon>Neopterygii</taxon>
        <taxon>Teleostei</taxon>
        <taxon>Ostariophysi</taxon>
        <taxon>Siluriformes</taxon>
        <taxon>Clariidae</taxon>
        <taxon>Clarias</taxon>
    </lineage>
</organism>
<gene>
    <name evidence="1" type="primary">dchs2</name>
    <name evidence="1" type="ORF">DAT39_016020</name>
</gene>
<evidence type="ECO:0000313" key="1">
    <source>
        <dbReference type="EMBL" id="KAF5894263.1"/>
    </source>
</evidence>
<protein>
    <submittedName>
        <fullName evidence="1">Protocadherin-23</fullName>
    </submittedName>
</protein>
<accession>A0A8J4TTU2</accession>
<dbReference type="Proteomes" id="UP000727407">
    <property type="component" value="Unassembled WGS sequence"/>
</dbReference>
<name>A0A8J4TTU2_CLAMG</name>
<keyword evidence="2" id="KW-1185">Reference proteome</keyword>
<dbReference type="EMBL" id="QNUK01000382">
    <property type="protein sequence ID" value="KAF5894263.1"/>
    <property type="molecule type" value="Genomic_DNA"/>
</dbReference>
<proteinExistence type="predicted"/>
<comment type="caution">
    <text evidence="1">The sequence shown here is derived from an EMBL/GenBank/DDBJ whole genome shotgun (WGS) entry which is preliminary data.</text>
</comment>
<dbReference type="AlphaFoldDB" id="A0A8J4TTU2"/>
<sequence>MENSCNVMKYWTLSLMRETIQPCFLAHGLSFQHCLSGQSIPDSNPGLATLLCLSTGLCDCLRPDDVIIGQHQHNFLFCLLLFPFPDETVWRREKRLKASIEPPPVSCV</sequence>
<evidence type="ECO:0000313" key="2">
    <source>
        <dbReference type="Proteomes" id="UP000727407"/>
    </source>
</evidence>